<dbReference type="Pfam" id="PF01171">
    <property type="entry name" value="ATP_bind_3"/>
    <property type="match status" value="1"/>
</dbReference>
<dbReference type="NCBIfam" id="NF047749">
    <property type="entry name" value="tRNAThiolNcsA"/>
    <property type="match status" value="1"/>
</dbReference>
<evidence type="ECO:0000256" key="3">
    <source>
        <dbReference type="PIRSR" id="PIRSR004976-51"/>
    </source>
</evidence>
<dbReference type="InterPro" id="IPR035107">
    <property type="entry name" value="tRNA_thiolation_TtcA_Ctu1"/>
</dbReference>
<reference evidence="6" key="1">
    <citation type="journal article" date="2014" name="Int. J. Syst. Evol. Microbiol.">
        <title>Complete genome sequence of Corynebacterium casei LMG S-19264T (=DSM 44701T), isolated from a smear-ripened cheese.</title>
        <authorList>
            <consortium name="US DOE Joint Genome Institute (JGI-PGF)"/>
            <person name="Walter F."/>
            <person name="Albersmeier A."/>
            <person name="Kalinowski J."/>
            <person name="Ruckert C."/>
        </authorList>
    </citation>
    <scope>NUCLEOTIDE SEQUENCE</scope>
    <source>
        <strain evidence="6">JCM 14359</strain>
    </source>
</reference>
<dbReference type="GO" id="GO:0046872">
    <property type="term" value="F:metal ion binding"/>
    <property type="evidence" value="ECO:0007669"/>
    <property type="project" value="UniProtKB-KW"/>
</dbReference>
<keyword evidence="2" id="KW-0862">Zinc</keyword>
<feature type="domain" description="2-thiouridine synthetase TtuA-like N-terminal LIM" evidence="5">
    <location>
        <begin position="19"/>
        <end position="44"/>
    </location>
</feature>
<feature type="binding site" evidence="3">
    <location>
        <position position="82"/>
    </location>
    <ligand>
        <name>ATP</name>
        <dbReference type="ChEBI" id="CHEBI:30616"/>
    </ligand>
</feature>
<accession>A0A830ECU7</accession>
<evidence type="ECO:0000259" key="4">
    <source>
        <dbReference type="Pfam" id="PF01171"/>
    </source>
</evidence>
<keyword evidence="3" id="KW-0067">ATP-binding</keyword>
<dbReference type="InterPro" id="IPR014729">
    <property type="entry name" value="Rossmann-like_a/b/a_fold"/>
</dbReference>
<dbReference type="Pfam" id="PF22082">
    <property type="entry name" value="TtuA_LIM_N"/>
    <property type="match status" value="1"/>
</dbReference>
<keyword evidence="2" id="KW-0479">Metal-binding</keyword>
<feature type="binding site" evidence="2">
    <location>
        <position position="20"/>
    </location>
    <ligand>
        <name>Zn(2+)</name>
        <dbReference type="ChEBI" id="CHEBI:29105"/>
        <label>1</label>
    </ligand>
</feature>
<dbReference type="AlphaFoldDB" id="A0A830ECU7"/>
<feature type="binding site" evidence="2">
    <location>
        <position position="42"/>
    </location>
    <ligand>
        <name>Zn(2+)</name>
        <dbReference type="ChEBI" id="CHEBI:29105"/>
        <label>1</label>
    </ligand>
</feature>
<dbReference type="GO" id="GO:0016740">
    <property type="term" value="F:transferase activity"/>
    <property type="evidence" value="ECO:0007669"/>
    <property type="project" value="UniProtKB-KW"/>
</dbReference>
<evidence type="ECO:0000313" key="6">
    <source>
        <dbReference type="EMBL" id="GGJ11590.1"/>
    </source>
</evidence>
<dbReference type="SUPFAM" id="SSF52402">
    <property type="entry name" value="Adenine nucleotide alpha hydrolases-like"/>
    <property type="match status" value="1"/>
</dbReference>
<evidence type="ECO:0000256" key="1">
    <source>
        <dbReference type="ARBA" id="ARBA00022679"/>
    </source>
</evidence>
<dbReference type="Gene3D" id="3.40.50.620">
    <property type="entry name" value="HUPs"/>
    <property type="match status" value="1"/>
</dbReference>
<dbReference type="InterPro" id="IPR011063">
    <property type="entry name" value="TilS/TtcA_N"/>
</dbReference>
<keyword evidence="3" id="KW-0547">Nucleotide-binding</keyword>
<reference evidence="6" key="2">
    <citation type="submission" date="2020-09" db="EMBL/GenBank/DDBJ databases">
        <authorList>
            <person name="Sun Q."/>
            <person name="Ohkuma M."/>
        </authorList>
    </citation>
    <scope>NUCLEOTIDE SEQUENCE</scope>
    <source>
        <strain evidence="6">JCM 14359</strain>
    </source>
</reference>
<comment type="caution">
    <text evidence="6">The sequence shown here is derived from an EMBL/GenBank/DDBJ whole genome shotgun (WGS) entry which is preliminary data.</text>
</comment>
<evidence type="ECO:0000256" key="2">
    <source>
        <dbReference type="PIRSR" id="PIRSR004976-50"/>
    </source>
</evidence>
<feature type="binding site" evidence="2">
    <location>
        <position position="23"/>
    </location>
    <ligand>
        <name>Zn(2+)</name>
        <dbReference type="ChEBI" id="CHEBI:29105"/>
        <label>1</label>
    </ligand>
</feature>
<feature type="binding site" evidence="2">
    <location>
        <position position="329"/>
    </location>
    <ligand>
        <name>Zn(2+)</name>
        <dbReference type="ChEBI" id="CHEBI:29105"/>
        <label>2</label>
    </ligand>
</feature>
<dbReference type="Proteomes" id="UP000653099">
    <property type="component" value="Unassembled WGS sequence"/>
</dbReference>
<dbReference type="GO" id="GO:0005524">
    <property type="term" value="F:ATP binding"/>
    <property type="evidence" value="ECO:0007669"/>
    <property type="project" value="UniProtKB-KW"/>
</dbReference>
<gene>
    <name evidence="6" type="ORF">GCM10008995_21900</name>
</gene>
<feature type="binding site" evidence="2">
    <location>
        <position position="317"/>
    </location>
    <ligand>
        <name>Zn(2+)</name>
        <dbReference type="ChEBI" id="CHEBI:29105"/>
        <label>2</label>
    </ligand>
</feature>
<name>A0A830ECU7_9EURY</name>
<dbReference type="GO" id="GO:0002144">
    <property type="term" value="C:cytosolic tRNA wobble base thiouridylase complex"/>
    <property type="evidence" value="ECO:0007669"/>
    <property type="project" value="TreeGrafter"/>
</dbReference>
<feature type="binding site" evidence="3">
    <location>
        <begin position="76"/>
        <end position="78"/>
    </location>
    <ligand>
        <name>ATP</name>
        <dbReference type="ChEBI" id="CHEBI:30616"/>
    </ligand>
</feature>
<feature type="binding site" evidence="3">
    <location>
        <position position="107"/>
    </location>
    <ligand>
        <name>ATP</name>
        <dbReference type="ChEBI" id="CHEBI:30616"/>
    </ligand>
</feature>
<dbReference type="PANTHER" id="PTHR11807:SF12">
    <property type="entry name" value="CYTOPLASMIC TRNA 2-THIOLATION PROTEIN 1"/>
    <property type="match status" value="1"/>
</dbReference>
<feature type="binding site" evidence="3">
    <location>
        <position position="186"/>
    </location>
    <ligand>
        <name>ATP</name>
        <dbReference type="ChEBI" id="CHEBI:30616"/>
    </ligand>
</feature>
<dbReference type="InterPro" id="IPR056369">
    <property type="entry name" value="CTU1-like_ATP-bd"/>
</dbReference>
<proteinExistence type="predicted"/>
<feature type="binding site" evidence="3">
    <location>
        <position position="191"/>
    </location>
    <ligand>
        <name>ATP</name>
        <dbReference type="ChEBI" id="CHEBI:30616"/>
    </ligand>
</feature>
<dbReference type="NCBIfam" id="TIGR00269">
    <property type="entry name" value="TIGR00269 family protein"/>
    <property type="match status" value="1"/>
</dbReference>
<dbReference type="InterPro" id="IPR054306">
    <property type="entry name" value="TtuA-like_LIM_N"/>
</dbReference>
<evidence type="ECO:0000313" key="7">
    <source>
        <dbReference type="Proteomes" id="UP000653099"/>
    </source>
</evidence>
<dbReference type="CDD" id="cd01713">
    <property type="entry name" value="CTU1-like"/>
    <property type="match status" value="1"/>
</dbReference>
<sequence length="338" mass="37676">MFVEAKPVSFRVANRGSMKCDKCGHDAVMHAGYSGAHLCDEHFRASVEKRVRRRIRSDGLVPRDATTEDPNRWVIGLSGGKDSVVLAQILDDTFDRDPRIDVIALTIHEGIEGYRDESVDACVELASDLDIHHELVSYEEEFGVRMDDVVDEDPEGMAPCAYCGVFRRDLLETYAEKLDADLLLTGHNLDDEAQTALMNVLNGDVEQMAKHFDASLGPLGERADQAAFVPRAKPLRDIPEKEVALYAHLRDLPAHITECPHASEAFRGEIQELLLKLEADHPGTRHSIVSGYEEVASMAADRYRGESTPDLRECAECGSQTTREVCRKCRLLESIRAM</sequence>
<dbReference type="PIRSF" id="PIRSF004976">
    <property type="entry name" value="ATPase_YdaO"/>
    <property type="match status" value="1"/>
</dbReference>
<dbReference type="GO" id="GO:0002143">
    <property type="term" value="P:tRNA wobble position uridine thiolation"/>
    <property type="evidence" value="ECO:0007669"/>
    <property type="project" value="TreeGrafter"/>
</dbReference>
<feature type="binding site" evidence="2">
    <location>
        <position position="39"/>
    </location>
    <ligand>
        <name>Zn(2+)</name>
        <dbReference type="ChEBI" id="CHEBI:29105"/>
        <label>1</label>
    </ligand>
</feature>
<feature type="binding site" evidence="2">
    <location>
        <position position="314"/>
    </location>
    <ligand>
        <name>Zn(2+)</name>
        <dbReference type="ChEBI" id="CHEBI:29105"/>
        <label>2</label>
    </ligand>
</feature>
<dbReference type="GO" id="GO:0000049">
    <property type="term" value="F:tRNA binding"/>
    <property type="evidence" value="ECO:0007669"/>
    <property type="project" value="InterPro"/>
</dbReference>
<dbReference type="EMBL" id="BMOC01000014">
    <property type="protein sequence ID" value="GGJ11590.1"/>
    <property type="molecule type" value="Genomic_DNA"/>
</dbReference>
<feature type="domain" description="tRNA(Ile)-lysidine/2-thiocytidine synthase N-terminal" evidence="4">
    <location>
        <begin position="73"/>
        <end position="208"/>
    </location>
</feature>
<keyword evidence="1" id="KW-0808">Transferase</keyword>
<feature type="binding site" evidence="2">
    <location>
        <position position="326"/>
    </location>
    <ligand>
        <name>Zn(2+)</name>
        <dbReference type="ChEBI" id="CHEBI:29105"/>
        <label>2</label>
    </ligand>
</feature>
<organism evidence="6 7">
    <name type="scientific">Halobellus salinus</name>
    <dbReference type="NCBI Taxonomy" id="931585"/>
    <lineage>
        <taxon>Archaea</taxon>
        <taxon>Methanobacteriati</taxon>
        <taxon>Methanobacteriota</taxon>
        <taxon>Stenosarchaea group</taxon>
        <taxon>Halobacteria</taxon>
        <taxon>Halobacteriales</taxon>
        <taxon>Haloferacaceae</taxon>
        <taxon>Halobellus</taxon>
    </lineage>
</organism>
<protein>
    <submittedName>
        <fullName evidence="6">Arginosuccinate synthase</fullName>
    </submittedName>
</protein>
<dbReference type="InterPro" id="IPR000541">
    <property type="entry name" value="Ncs6/Tuc1/Ctu1"/>
</dbReference>
<evidence type="ECO:0000259" key="5">
    <source>
        <dbReference type="Pfam" id="PF22082"/>
    </source>
</evidence>
<dbReference type="PANTHER" id="PTHR11807">
    <property type="entry name" value="ATPASES OF THE PP SUPERFAMILY-RELATED"/>
    <property type="match status" value="1"/>
</dbReference>
<keyword evidence="7" id="KW-1185">Reference proteome</keyword>